<keyword evidence="2" id="KW-1185">Reference proteome</keyword>
<sequence length="182" mass="20199">MGHYARECTAPVASGAETWVTTHVSVRHQYTQAKVDVAILGIVTVEQKTQGTTTRVYNGHAVLRTAAPSERESHCEVQGDMPNLVILKVKSMTKRADSLRKNFSSWTWTTSSTWCWACRDLHGMTLLSTGRSVRSYAPDVAAQQRAMALLVQLIYLTVHPNLPQRQWLAPLSPVAARGAREL</sequence>
<accession>A0A225UHE5</accession>
<dbReference type="OrthoDB" id="145487at2759"/>
<dbReference type="Proteomes" id="UP000198211">
    <property type="component" value="Unassembled WGS sequence"/>
</dbReference>
<comment type="caution">
    <text evidence="1">The sequence shown here is derived from an EMBL/GenBank/DDBJ whole genome shotgun (WGS) entry which is preliminary data.</text>
</comment>
<proteinExistence type="predicted"/>
<dbReference type="AlphaFoldDB" id="A0A225UHE5"/>
<evidence type="ECO:0000313" key="2">
    <source>
        <dbReference type="Proteomes" id="UP000198211"/>
    </source>
</evidence>
<protein>
    <submittedName>
        <fullName evidence="1">Uncharacterized protein</fullName>
    </submittedName>
</protein>
<dbReference type="EMBL" id="NBNE01017988">
    <property type="protein sequence ID" value="OWY92472.1"/>
    <property type="molecule type" value="Genomic_DNA"/>
</dbReference>
<name>A0A225UHE5_9STRA</name>
<evidence type="ECO:0000313" key="1">
    <source>
        <dbReference type="EMBL" id="OWY92472.1"/>
    </source>
</evidence>
<organism evidence="1 2">
    <name type="scientific">Phytophthora megakarya</name>
    <dbReference type="NCBI Taxonomy" id="4795"/>
    <lineage>
        <taxon>Eukaryota</taxon>
        <taxon>Sar</taxon>
        <taxon>Stramenopiles</taxon>
        <taxon>Oomycota</taxon>
        <taxon>Peronosporomycetes</taxon>
        <taxon>Peronosporales</taxon>
        <taxon>Peronosporaceae</taxon>
        <taxon>Phytophthora</taxon>
    </lineage>
</organism>
<reference evidence="2" key="1">
    <citation type="submission" date="2017-03" db="EMBL/GenBank/DDBJ databases">
        <title>Phytopthora megakarya and P. palmivora, two closely related causual agents of cacao black pod achieved similar genome size and gene model numbers by different mechanisms.</title>
        <authorList>
            <person name="Ali S."/>
            <person name="Shao J."/>
            <person name="Larry D.J."/>
            <person name="Kronmiller B."/>
            <person name="Shen D."/>
            <person name="Strem M.D."/>
            <person name="Melnick R.L."/>
            <person name="Guiltinan M.J."/>
            <person name="Tyler B.M."/>
            <person name="Meinhardt L.W."/>
            <person name="Bailey B.A."/>
        </authorList>
    </citation>
    <scope>NUCLEOTIDE SEQUENCE [LARGE SCALE GENOMIC DNA]</scope>
    <source>
        <strain evidence="2">zdho120</strain>
    </source>
</reference>
<gene>
    <name evidence="1" type="ORF">PHMEG_00038521</name>
</gene>